<proteinExistence type="predicted"/>
<dbReference type="AlphaFoldDB" id="A2DTZ5"/>
<evidence type="ECO:0000313" key="2">
    <source>
        <dbReference type="Proteomes" id="UP000001542"/>
    </source>
</evidence>
<dbReference type="InterPro" id="IPR053139">
    <property type="entry name" value="Surface_bspA-like"/>
</dbReference>
<protein>
    <submittedName>
        <fullName evidence="1">Surface antigen BspA-like</fullName>
    </submittedName>
</protein>
<gene>
    <name evidence="1" type="ORF">TVAG_465300</name>
</gene>
<dbReference type="EMBL" id="DS113246">
    <property type="protein sequence ID" value="EAY16142.1"/>
    <property type="molecule type" value="Genomic_DNA"/>
</dbReference>
<dbReference type="InParanoid" id="A2DTZ5"/>
<dbReference type="Proteomes" id="UP000001542">
    <property type="component" value="Unassembled WGS sequence"/>
</dbReference>
<reference evidence="1" key="2">
    <citation type="journal article" date="2007" name="Science">
        <title>Draft genome sequence of the sexually transmitted pathogen Trichomonas vaginalis.</title>
        <authorList>
            <person name="Carlton J.M."/>
            <person name="Hirt R.P."/>
            <person name="Silva J.C."/>
            <person name="Delcher A.L."/>
            <person name="Schatz M."/>
            <person name="Zhao Q."/>
            <person name="Wortman J.R."/>
            <person name="Bidwell S.L."/>
            <person name="Alsmark U.C.M."/>
            <person name="Besteiro S."/>
            <person name="Sicheritz-Ponten T."/>
            <person name="Noel C.J."/>
            <person name="Dacks J.B."/>
            <person name="Foster P.G."/>
            <person name="Simillion C."/>
            <person name="Van de Peer Y."/>
            <person name="Miranda-Saavedra D."/>
            <person name="Barton G.J."/>
            <person name="Westrop G.D."/>
            <person name="Mueller S."/>
            <person name="Dessi D."/>
            <person name="Fiori P.L."/>
            <person name="Ren Q."/>
            <person name="Paulsen I."/>
            <person name="Zhang H."/>
            <person name="Bastida-Corcuera F.D."/>
            <person name="Simoes-Barbosa A."/>
            <person name="Brown M.T."/>
            <person name="Hayes R.D."/>
            <person name="Mukherjee M."/>
            <person name="Okumura C.Y."/>
            <person name="Schneider R."/>
            <person name="Smith A.J."/>
            <person name="Vanacova S."/>
            <person name="Villalvazo M."/>
            <person name="Haas B.J."/>
            <person name="Pertea M."/>
            <person name="Feldblyum T.V."/>
            <person name="Utterback T.R."/>
            <person name="Shu C.L."/>
            <person name="Osoegawa K."/>
            <person name="de Jong P.J."/>
            <person name="Hrdy I."/>
            <person name="Horvathova L."/>
            <person name="Zubacova Z."/>
            <person name="Dolezal P."/>
            <person name="Malik S.B."/>
            <person name="Logsdon J.M. Jr."/>
            <person name="Henze K."/>
            <person name="Gupta A."/>
            <person name="Wang C.C."/>
            <person name="Dunne R.L."/>
            <person name="Upcroft J.A."/>
            <person name="Upcroft P."/>
            <person name="White O."/>
            <person name="Salzberg S.L."/>
            <person name="Tang P."/>
            <person name="Chiu C.-H."/>
            <person name="Lee Y.-S."/>
            <person name="Embley T.M."/>
            <person name="Coombs G.H."/>
            <person name="Mottram J.C."/>
            <person name="Tachezy J."/>
            <person name="Fraser-Liggett C.M."/>
            <person name="Johnson P.J."/>
        </authorList>
    </citation>
    <scope>NUCLEOTIDE SEQUENCE [LARGE SCALE GENOMIC DNA]</scope>
    <source>
        <strain evidence="1">G3</strain>
    </source>
</reference>
<dbReference type="Pfam" id="PF13306">
    <property type="entry name" value="LRR_5"/>
    <property type="match status" value="4"/>
</dbReference>
<dbReference type="InterPro" id="IPR032675">
    <property type="entry name" value="LRR_dom_sf"/>
</dbReference>
<name>A2DTZ5_TRIV3</name>
<keyword evidence="2" id="KW-1185">Reference proteome</keyword>
<sequence>MNSNQTEIYEFWGYNYDNITIPKSVVTIRESAFENSTLTSIIFEEDSNLTSIHDYAFRNCSNLVTIELPESVKNIHESAFSGCQLLKNLTFLGPIENIEDNMFINCNNLEFVIFPKSSMIVNCNSFCTNNCPKFMSFTHKTLFSLGSIDIITNVLISYFDEQNLIITTNTIIMNSNQTEIYEFWGYDYNNITIPKSVIAIRENAFENSTLTKIIFEEDSNLHSIQSSAFRNCSFITTINITSLNISIIYIFCFKDCINLTSICLSASNLIILNNAFENCFKLEKVNGIFSIPEFCFSGCNSLKEVNIHHGSKYIGYKSFEHCYSLESIHIPSSVRVISDYSFIDCKKLTSIIFEATNSLERIFINSFSGCESLSSLSNFESNKYKCDNNTIYFNNNNNQIHLIYHAINSTETVLIVNCDVICQYSFNYSKNIENISISNNSVSLIESFSFNNCINLKHINFPISLQTIHPNAFNQCNSIECPIIENNSISYIKTIEQSGIKRNTLIKCRAVQDLKKHCRVTVEA</sequence>
<dbReference type="PANTHER" id="PTHR45661">
    <property type="entry name" value="SURFACE ANTIGEN"/>
    <property type="match status" value="1"/>
</dbReference>
<dbReference type="SUPFAM" id="SSF52058">
    <property type="entry name" value="L domain-like"/>
    <property type="match status" value="3"/>
</dbReference>
<dbReference type="InterPro" id="IPR026906">
    <property type="entry name" value="LRR_5"/>
</dbReference>
<dbReference type="STRING" id="5722.A2DTZ5"/>
<reference evidence="1" key="1">
    <citation type="submission" date="2006-10" db="EMBL/GenBank/DDBJ databases">
        <authorList>
            <person name="Amadeo P."/>
            <person name="Zhao Q."/>
            <person name="Wortman J."/>
            <person name="Fraser-Liggett C."/>
            <person name="Carlton J."/>
        </authorList>
    </citation>
    <scope>NUCLEOTIDE SEQUENCE</scope>
    <source>
        <strain evidence="1">G3</strain>
    </source>
</reference>
<evidence type="ECO:0000313" key="1">
    <source>
        <dbReference type="EMBL" id="EAY16142.1"/>
    </source>
</evidence>
<dbReference type="VEuPathDB" id="TrichDB:TVAGG3_0996750"/>
<dbReference type="VEuPathDB" id="TrichDB:TVAG_465300"/>
<dbReference type="PANTHER" id="PTHR45661:SF3">
    <property type="entry name" value="IG-LIKE DOMAIN-CONTAINING PROTEIN"/>
    <property type="match status" value="1"/>
</dbReference>
<accession>A2DTZ5</accession>
<organism evidence="1 2">
    <name type="scientific">Trichomonas vaginalis (strain ATCC PRA-98 / G3)</name>
    <dbReference type="NCBI Taxonomy" id="412133"/>
    <lineage>
        <taxon>Eukaryota</taxon>
        <taxon>Metamonada</taxon>
        <taxon>Parabasalia</taxon>
        <taxon>Trichomonadida</taxon>
        <taxon>Trichomonadidae</taxon>
        <taxon>Trichomonas</taxon>
    </lineage>
</organism>
<dbReference type="Gene3D" id="3.80.10.10">
    <property type="entry name" value="Ribonuclease Inhibitor"/>
    <property type="match status" value="3"/>
</dbReference>